<reference evidence="1 2" key="1">
    <citation type="submission" date="2024-09" db="EMBL/GenBank/DDBJ databases">
        <authorList>
            <person name="Sun Q."/>
            <person name="Mori K."/>
        </authorList>
    </citation>
    <scope>NUCLEOTIDE SEQUENCE [LARGE SCALE GENOMIC DNA]</scope>
    <source>
        <strain evidence="1 2">JCM 11201</strain>
    </source>
</reference>
<sequence length="62" mass="7173">MTGNFPEFDIIQRAIHRTYHMLENDESASMAVDGLRVAQEQYLLALSHKTLIDTNYLKAMME</sequence>
<accession>A0ABV5WAQ3</accession>
<name>A0ABV5WAQ3_9BACI</name>
<gene>
    <name evidence="1" type="ORF">ACFFMS_03820</name>
</gene>
<evidence type="ECO:0000313" key="1">
    <source>
        <dbReference type="EMBL" id="MFB9757669.1"/>
    </source>
</evidence>
<dbReference type="InterPro" id="IPR025036">
    <property type="entry name" value="DUF3921"/>
</dbReference>
<evidence type="ECO:0000313" key="2">
    <source>
        <dbReference type="Proteomes" id="UP001589609"/>
    </source>
</evidence>
<comment type="caution">
    <text evidence="1">The sequence shown here is derived from an EMBL/GenBank/DDBJ whole genome shotgun (WGS) entry which is preliminary data.</text>
</comment>
<dbReference type="Pfam" id="PF13060">
    <property type="entry name" value="DUF3921"/>
    <property type="match status" value="1"/>
</dbReference>
<dbReference type="EMBL" id="JBHMAF010000017">
    <property type="protein sequence ID" value="MFB9757669.1"/>
    <property type="molecule type" value="Genomic_DNA"/>
</dbReference>
<dbReference type="RefSeq" id="WP_129728179.1">
    <property type="nucleotide sequence ID" value="NZ_JAPCYI010000001.1"/>
</dbReference>
<dbReference type="Proteomes" id="UP001589609">
    <property type="component" value="Unassembled WGS sequence"/>
</dbReference>
<proteinExistence type="predicted"/>
<organism evidence="1 2">
    <name type="scientific">Ectobacillus funiculus</name>
    <dbReference type="NCBI Taxonomy" id="137993"/>
    <lineage>
        <taxon>Bacteria</taxon>
        <taxon>Bacillati</taxon>
        <taxon>Bacillota</taxon>
        <taxon>Bacilli</taxon>
        <taxon>Bacillales</taxon>
        <taxon>Bacillaceae</taxon>
        <taxon>Ectobacillus</taxon>
    </lineage>
</organism>
<keyword evidence="2" id="KW-1185">Reference proteome</keyword>
<protein>
    <submittedName>
        <fullName evidence="1">DUF3921 family protein</fullName>
    </submittedName>
</protein>